<dbReference type="Proteomes" id="UP001397290">
    <property type="component" value="Unassembled WGS sequence"/>
</dbReference>
<organism evidence="2 3">
    <name type="scientific">Beauveria asiatica</name>
    <dbReference type="NCBI Taxonomy" id="1069075"/>
    <lineage>
        <taxon>Eukaryota</taxon>
        <taxon>Fungi</taxon>
        <taxon>Dikarya</taxon>
        <taxon>Ascomycota</taxon>
        <taxon>Pezizomycotina</taxon>
        <taxon>Sordariomycetes</taxon>
        <taxon>Hypocreomycetidae</taxon>
        <taxon>Hypocreales</taxon>
        <taxon>Cordycipitaceae</taxon>
        <taxon>Beauveria</taxon>
    </lineage>
</organism>
<reference evidence="2 3" key="1">
    <citation type="submission" date="2020-02" db="EMBL/GenBank/DDBJ databases">
        <title>Comparative genomics of the hypocrealean fungal genus Beauvera.</title>
        <authorList>
            <person name="Showalter D.N."/>
            <person name="Bushley K.E."/>
            <person name="Rehner S.A."/>
        </authorList>
    </citation>
    <scope>NUCLEOTIDE SEQUENCE [LARGE SCALE GENOMIC DNA]</scope>
    <source>
        <strain evidence="2 3">ARSEF4384</strain>
    </source>
</reference>
<evidence type="ECO:0000313" key="3">
    <source>
        <dbReference type="Proteomes" id="UP001397290"/>
    </source>
</evidence>
<dbReference type="AlphaFoldDB" id="A0AAW0RF64"/>
<protein>
    <submittedName>
        <fullName evidence="2">Uncharacterized protein</fullName>
    </submittedName>
</protein>
<dbReference type="EMBL" id="JAAHCF010001544">
    <property type="protein sequence ID" value="KAK8140812.1"/>
    <property type="molecule type" value="Genomic_DNA"/>
</dbReference>
<accession>A0AAW0RF64</accession>
<name>A0AAW0RF64_9HYPO</name>
<evidence type="ECO:0000313" key="2">
    <source>
        <dbReference type="EMBL" id="KAK8140812.1"/>
    </source>
</evidence>
<sequence length="84" mass="8639">MSPGSTSEEQPHAHVTIAPDADAHEPAVSEGSGSGSGSLKNANGWDGKLRIPKSAILTNPEAVSDPEYSDDENVLPGEEIAADE</sequence>
<proteinExistence type="predicted"/>
<gene>
    <name evidence="2" type="ORF">G3M48_001795</name>
</gene>
<evidence type="ECO:0000256" key="1">
    <source>
        <dbReference type="SAM" id="MobiDB-lite"/>
    </source>
</evidence>
<comment type="caution">
    <text evidence="2">The sequence shown here is derived from an EMBL/GenBank/DDBJ whole genome shotgun (WGS) entry which is preliminary data.</text>
</comment>
<feature type="region of interest" description="Disordered" evidence="1">
    <location>
        <begin position="1"/>
        <end position="84"/>
    </location>
</feature>
<keyword evidence="3" id="KW-1185">Reference proteome</keyword>
<feature type="non-terminal residue" evidence="2">
    <location>
        <position position="84"/>
    </location>
</feature>